<keyword evidence="2" id="KW-1185">Reference proteome</keyword>
<organism evidence="1 2">
    <name type="scientific">Halodesulfovibrio aestuarii</name>
    <dbReference type="NCBI Taxonomy" id="126333"/>
    <lineage>
        <taxon>Bacteria</taxon>
        <taxon>Pseudomonadati</taxon>
        <taxon>Thermodesulfobacteriota</taxon>
        <taxon>Desulfovibrionia</taxon>
        <taxon>Desulfovibrionales</taxon>
        <taxon>Desulfovibrionaceae</taxon>
        <taxon>Halodesulfovibrio</taxon>
    </lineage>
</organism>
<name>A0ABV4JTZ0_9BACT</name>
<proteinExistence type="predicted"/>
<dbReference type="EMBL" id="JBFSOO010000008">
    <property type="protein sequence ID" value="MEZ6854208.1"/>
    <property type="molecule type" value="Genomic_DNA"/>
</dbReference>
<comment type="caution">
    <text evidence="1">The sequence shown here is derived from an EMBL/GenBank/DDBJ whole genome shotgun (WGS) entry which is preliminary data.</text>
</comment>
<evidence type="ECO:0000313" key="2">
    <source>
        <dbReference type="Proteomes" id="UP001568358"/>
    </source>
</evidence>
<reference evidence="1 2" key="1">
    <citation type="submission" date="2024-07" db="EMBL/GenBank/DDBJ databases">
        <title>Active virus-host system and metabolic interactions in a Lokiarchaeon culture.</title>
        <authorList>
            <person name="Ponce Toledo R.I."/>
            <person name="Rodrigues Oliveira T."/>
            <person name="Schleper C."/>
        </authorList>
    </citation>
    <scope>NUCLEOTIDE SEQUENCE [LARGE SCALE GENOMIC DNA]</scope>
    <source>
        <strain evidence="1 2">B35</strain>
    </source>
</reference>
<dbReference type="Proteomes" id="UP001568358">
    <property type="component" value="Unassembled WGS sequence"/>
</dbReference>
<accession>A0ABV4JTZ0</accession>
<evidence type="ECO:0000313" key="1">
    <source>
        <dbReference type="EMBL" id="MEZ6854208.1"/>
    </source>
</evidence>
<gene>
    <name evidence="1" type="ORF">AB2Z07_11825</name>
</gene>
<protein>
    <submittedName>
        <fullName evidence="1">Uncharacterized protein</fullName>
    </submittedName>
</protein>
<dbReference type="RefSeq" id="WP_371150750.1">
    <property type="nucleotide sequence ID" value="NZ_JBFSOO010000008.1"/>
</dbReference>
<sequence>MTSIWTQTELEAQITLWKQAYTHCAAGKSFTIAGRNLTRQDIGVIRDQLRYLEKELAKYTGAQAGMIFVAGVIPRA</sequence>